<dbReference type="AlphaFoldDB" id="A0A9D9H2S2"/>
<accession>A0A9D9H2S2</accession>
<dbReference type="EMBL" id="JADIMX010000014">
    <property type="protein sequence ID" value="MBO8433819.1"/>
    <property type="molecule type" value="Genomic_DNA"/>
</dbReference>
<reference evidence="2" key="1">
    <citation type="submission" date="2020-10" db="EMBL/GenBank/DDBJ databases">
        <authorList>
            <person name="Gilroy R."/>
        </authorList>
    </citation>
    <scope>NUCLEOTIDE SEQUENCE</scope>
    <source>
        <strain evidence="2">F6-4510</strain>
    </source>
</reference>
<comment type="caution">
    <text evidence="2">The sequence shown here is derived from an EMBL/GenBank/DDBJ whole genome shotgun (WGS) entry which is preliminary data.</text>
</comment>
<evidence type="ECO:0000313" key="2">
    <source>
        <dbReference type="EMBL" id="MBO8433819.1"/>
    </source>
</evidence>
<gene>
    <name evidence="2" type="ORF">IAC55_00670</name>
</gene>
<organism evidence="2 3">
    <name type="scientific">Candidatus Fimicola merdigallinarum</name>
    <dbReference type="NCBI Taxonomy" id="2840819"/>
    <lineage>
        <taxon>Bacteria</taxon>
        <taxon>Bacillati</taxon>
        <taxon>Bacillota</taxon>
        <taxon>Clostridia</taxon>
        <taxon>Lachnospirales</taxon>
        <taxon>Lachnospiraceae</taxon>
        <taxon>Lachnospiraceae incertae sedis</taxon>
        <taxon>Candidatus Fimicola</taxon>
    </lineage>
</organism>
<evidence type="ECO:0000259" key="1">
    <source>
        <dbReference type="PROSITE" id="PS51782"/>
    </source>
</evidence>
<feature type="domain" description="LysM" evidence="1">
    <location>
        <begin position="23"/>
        <end position="73"/>
    </location>
</feature>
<dbReference type="InterPro" id="IPR018392">
    <property type="entry name" value="LysM"/>
</dbReference>
<proteinExistence type="predicted"/>
<dbReference type="SMART" id="SM00257">
    <property type="entry name" value="LysM"/>
    <property type="match status" value="1"/>
</dbReference>
<dbReference type="Proteomes" id="UP000823611">
    <property type="component" value="Unassembled WGS sequence"/>
</dbReference>
<evidence type="ECO:0000313" key="3">
    <source>
        <dbReference type="Proteomes" id="UP000823611"/>
    </source>
</evidence>
<dbReference type="SUPFAM" id="SSF54106">
    <property type="entry name" value="LysM domain"/>
    <property type="match status" value="1"/>
</dbReference>
<dbReference type="PROSITE" id="PS51782">
    <property type="entry name" value="LYSM"/>
    <property type="match status" value="1"/>
</dbReference>
<reference evidence="2" key="2">
    <citation type="journal article" date="2021" name="PeerJ">
        <title>Extensive microbial diversity within the chicken gut microbiome revealed by metagenomics and culture.</title>
        <authorList>
            <person name="Gilroy R."/>
            <person name="Ravi A."/>
            <person name="Getino M."/>
            <person name="Pursley I."/>
            <person name="Horton D.L."/>
            <person name="Alikhan N.F."/>
            <person name="Baker D."/>
            <person name="Gharbi K."/>
            <person name="Hall N."/>
            <person name="Watson M."/>
            <person name="Adriaenssens E.M."/>
            <person name="Foster-Nyarko E."/>
            <person name="Jarju S."/>
            <person name="Secka A."/>
            <person name="Antonio M."/>
            <person name="Oren A."/>
            <person name="Chaudhuri R.R."/>
            <person name="La Ragione R."/>
            <person name="Hildebrand F."/>
            <person name="Pallen M.J."/>
        </authorList>
    </citation>
    <scope>NUCLEOTIDE SEQUENCE</scope>
    <source>
        <strain evidence="2">F6-4510</strain>
    </source>
</reference>
<dbReference type="InterPro" id="IPR036779">
    <property type="entry name" value="LysM_dom_sf"/>
</dbReference>
<dbReference type="Gene3D" id="3.10.350.10">
    <property type="entry name" value="LysM domain"/>
    <property type="match status" value="1"/>
</dbReference>
<sequence>MALSFCGFALGYDNEKKDIIYYEDRVVYTGDTLWHIASEYAGDKTDIRDYIYEIKNLNNLKSDKLIEGKRLIIPVYK</sequence>
<name>A0A9D9H2S2_9FIRM</name>
<dbReference type="Pfam" id="PF01476">
    <property type="entry name" value="LysM"/>
    <property type="match status" value="1"/>
</dbReference>
<protein>
    <submittedName>
        <fullName evidence="2">LysM peptidoglycan-binding domain-containing protein</fullName>
    </submittedName>
</protein>